<evidence type="ECO:0000256" key="1">
    <source>
        <dbReference type="SAM" id="MobiDB-lite"/>
    </source>
</evidence>
<keyword evidence="3" id="KW-1185">Reference proteome</keyword>
<feature type="non-terminal residue" evidence="2">
    <location>
        <position position="80"/>
    </location>
</feature>
<protein>
    <submittedName>
        <fullName evidence="2">Uncharacterized protein</fullName>
    </submittedName>
</protein>
<gene>
    <name evidence="2" type="ORF">ACFF45_33445</name>
</gene>
<name>A0ABV5NAZ7_9ACTN</name>
<evidence type="ECO:0000313" key="2">
    <source>
        <dbReference type="EMBL" id="MFB9467459.1"/>
    </source>
</evidence>
<feature type="region of interest" description="Disordered" evidence="1">
    <location>
        <begin position="61"/>
        <end position="80"/>
    </location>
</feature>
<organism evidence="2 3">
    <name type="scientific">Streptomyces cinereospinus</name>
    <dbReference type="NCBI Taxonomy" id="285561"/>
    <lineage>
        <taxon>Bacteria</taxon>
        <taxon>Bacillati</taxon>
        <taxon>Actinomycetota</taxon>
        <taxon>Actinomycetes</taxon>
        <taxon>Kitasatosporales</taxon>
        <taxon>Streptomycetaceae</taxon>
        <taxon>Streptomyces</taxon>
    </lineage>
</organism>
<comment type="caution">
    <text evidence="2">The sequence shown here is derived from an EMBL/GenBank/DDBJ whole genome shotgun (WGS) entry which is preliminary data.</text>
</comment>
<evidence type="ECO:0000313" key="3">
    <source>
        <dbReference type="Proteomes" id="UP001589709"/>
    </source>
</evidence>
<sequence>MTVEHDGQGGSDRDDPLMAVITGRPLSEEARADATRLAEYRGAEADVAVLREQLGVIAEALTGPAARPAGRPGRAPAPPR</sequence>
<reference evidence="2 3" key="1">
    <citation type="submission" date="2024-09" db="EMBL/GenBank/DDBJ databases">
        <authorList>
            <person name="Sun Q."/>
            <person name="Mori K."/>
        </authorList>
    </citation>
    <scope>NUCLEOTIDE SEQUENCE [LARGE SCALE GENOMIC DNA]</scope>
    <source>
        <strain evidence="2 3">JCM 6917</strain>
    </source>
</reference>
<feature type="compositionally biased region" description="Low complexity" evidence="1">
    <location>
        <begin position="63"/>
        <end position="74"/>
    </location>
</feature>
<accession>A0ABV5NAZ7</accession>
<proteinExistence type="predicted"/>
<dbReference type="EMBL" id="JBHMCY010000110">
    <property type="protein sequence ID" value="MFB9467459.1"/>
    <property type="molecule type" value="Genomic_DNA"/>
</dbReference>
<dbReference type="Proteomes" id="UP001589709">
    <property type="component" value="Unassembled WGS sequence"/>
</dbReference>